<evidence type="ECO:0000313" key="3">
    <source>
        <dbReference type="Proteomes" id="UP000198788"/>
    </source>
</evidence>
<keyword evidence="1" id="KW-0732">Signal</keyword>
<sequence length="299" mass="31471">MRRQAGRFATGALIAALALAPAAEAQDPAAGAGSVEIATGVQVQNREDELGDLRRYVSETTTSTTLVDGRAHERSNRQAFELSTMAVTARGLLLRFTLREAQARDPEQPYLDALLKGWVDIPLEVMTNRSGAPERIVNWPRAREAYSAALARLAPEHGDIASGVVAALDGMEDGPRAAAVLADLVLLAAAQPRQPVREGRVEVAPETLTASSGASMVVTRFAEFGSVEADACTAVYQSGTTMAAGADASTAEALRATLSTWDGWVIGLEQTSETTAPAGRMMKTVTIRRDPPGCGAPQS</sequence>
<evidence type="ECO:0000313" key="2">
    <source>
        <dbReference type="EMBL" id="SFS91424.1"/>
    </source>
</evidence>
<evidence type="ECO:0000256" key="1">
    <source>
        <dbReference type="SAM" id="SignalP"/>
    </source>
</evidence>
<dbReference type="AlphaFoldDB" id="A0A1I6TQL0"/>
<proteinExistence type="predicted"/>
<gene>
    <name evidence="2" type="ORF">SAMN05192570_0253</name>
</gene>
<name>A0A1I6TQL0_9CAUL</name>
<reference evidence="3" key="1">
    <citation type="submission" date="2016-10" db="EMBL/GenBank/DDBJ databases">
        <authorList>
            <person name="Varghese N."/>
            <person name="Submissions S."/>
        </authorList>
    </citation>
    <scope>NUCLEOTIDE SEQUENCE [LARGE SCALE GENOMIC DNA]</scope>
    <source>
        <strain evidence="3">CGMCC 1.10683</strain>
    </source>
</reference>
<keyword evidence="3" id="KW-1185">Reference proteome</keyword>
<feature type="chain" id="PRO_5011448146" evidence="1">
    <location>
        <begin position="26"/>
        <end position="299"/>
    </location>
</feature>
<dbReference type="STRING" id="871741.SAMN05192570_0253"/>
<accession>A0A1I6TQL0</accession>
<feature type="signal peptide" evidence="1">
    <location>
        <begin position="1"/>
        <end position="25"/>
    </location>
</feature>
<organism evidence="2 3">
    <name type="scientific">Brevundimonas viscosa</name>
    <dbReference type="NCBI Taxonomy" id="871741"/>
    <lineage>
        <taxon>Bacteria</taxon>
        <taxon>Pseudomonadati</taxon>
        <taxon>Pseudomonadota</taxon>
        <taxon>Alphaproteobacteria</taxon>
        <taxon>Caulobacterales</taxon>
        <taxon>Caulobacteraceae</taxon>
        <taxon>Brevundimonas</taxon>
    </lineage>
</organism>
<dbReference type="Proteomes" id="UP000198788">
    <property type="component" value="Unassembled WGS sequence"/>
</dbReference>
<dbReference type="EMBL" id="FOZV01000016">
    <property type="protein sequence ID" value="SFS91424.1"/>
    <property type="molecule type" value="Genomic_DNA"/>
</dbReference>
<protein>
    <submittedName>
        <fullName evidence="2">Uncharacterized protein</fullName>
    </submittedName>
</protein>